<dbReference type="Proteomes" id="UP000321807">
    <property type="component" value="Chromosome"/>
</dbReference>
<evidence type="ECO:0000259" key="4">
    <source>
        <dbReference type="PROSITE" id="PS50956"/>
    </source>
</evidence>
<protein>
    <submittedName>
        <fullName evidence="6">DNA-binding transcriptional regulator, Lrp family</fullName>
    </submittedName>
    <submittedName>
        <fullName evidence="5">Lrp/AsnC family transcriptional regulator</fullName>
    </submittedName>
</protein>
<dbReference type="InterPro" id="IPR019888">
    <property type="entry name" value="Tscrpt_reg_AsnC-like"/>
</dbReference>
<dbReference type="GO" id="GO:0043565">
    <property type="term" value="F:sequence-specific DNA binding"/>
    <property type="evidence" value="ECO:0007669"/>
    <property type="project" value="InterPro"/>
</dbReference>
<dbReference type="PROSITE" id="PS50956">
    <property type="entry name" value="HTH_ASNC_2"/>
    <property type="match status" value="1"/>
</dbReference>
<dbReference type="Gene3D" id="1.10.10.10">
    <property type="entry name" value="Winged helix-like DNA-binding domain superfamily/Winged helix DNA-binding domain"/>
    <property type="match status" value="1"/>
</dbReference>
<dbReference type="PANTHER" id="PTHR30154:SF54">
    <property type="entry name" value="POSSIBLE TRANSCRIPTIONAL REGULATORY PROTEIN (PROBABLY LRP_ASNC-FAMILY)"/>
    <property type="match status" value="1"/>
</dbReference>
<dbReference type="SUPFAM" id="SSF46785">
    <property type="entry name" value="Winged helix' DNA-binding domain"/>
    <property type="match status" value="1"/>
</dbReference>
<dbReference type="EMBL" id="FOSR01000001">
    <property type="protein sequence ID" value="SFK21594.1"/>
    <property type="molecule type" value="Genomic_DNA"/>
</dbReference>
<accession>A0A1I3XPX3</accession>
<gene>
    <name evidence="5" type="ORF">CS053_07385</name>
    <name evidence="6" type="ORF">SAMN05192579_10197</name>
</gene>
<evidence type="ECO:0000313" key="8">
    <source>
        <dbReference type="Proteomes" id="UP000321807"/>
    </source>
</evidence>
<dbReference type="RefSeq" id="WP_008213545.1">
    <property type="nucleotide sequence ID" value="NZ_CP042807.1"/>
</dbReference>
<dbReference type="SUPFAM" id="SSF54909">
    <property type="entry name" value="Dimeric alpha+beta barrel"/>
    <property type="match status" value="1"/>
</dbReference>
<dbReference type="InterPro" id="IPR036390">
    <property type="entry name" value="WH_DNA-bd_sf"/>
</dbReference>
<dbReference type="EMBL" id="CP042807">
    <property type="protein sequence ID" value="QEE24348.1"/>
    <property type="molecule type" value="Genomic_DNA"/>
</dbReference>
<dbReference type="SMART" id="SM00344">
    <property type="entry name" value="HTH_ASNC"/>
    <property type="match status" value="1"/>
</dbReference>
<organism evidence="6 7">
    <name type="scientific">Rhodanobacter glycinis</name>
    <dbReference type="NCBI Taxonomy" id="582702"/>
    <lineage>
        <taxon>Bacteria</taxon>
        <taxon>Pseudomonadati</taxon>
        <taxon>Pseudomonadota</taxon>
        <taxon>Gammaproteobacteria</taxon>
        <taxon>Lysobacterales</taxon>
        <taxon>Rhodanobacteraceae</taxon>
        <taxon>Rhodanobacter</taxon>
    </lineage>
</organism>
<dbReference type="InterPro" id="IPR000485">
    <property type="entry name" value="AsnC-type_HTH_dom"/>
</dbReference>
<evidence type="ECO:0000256" key="1">
    <source>
        <dbReference type="ARBA" id="ARBA00023015"/>
    </source>
</evidence>
<dbReference type="PRINTS" id="PR00033">
    <property type="entry name" value="HTHASNC"/>
</dbReference>
<sequence length="159" mass="17951">MRLDRIDFAILRELRKNARLPNKTLAERIGVAPSTALERVRRLREDGAIQGFHAEIQPKAVGIGLQAMISVRLARHARGDLDAFHAYLLTLREVLGFYHVAGANDYLVHVAVHDSDHLRDFALDAFTTRAEVAHIETSLIFTFRRNPDLPIYLDGADDE</sequence>
<dbReference type="GO" id="GO:0005829">
    <property type="term" value="C:cytosol"/>
    <property type="evidence" value="ECO:0007669"/>
    <property type="project" value="TreeGrafter"/>
</dbReference>
<dbReference type="InterPro" id="IPR036388">
    <property type="entry name" value="WH-like_DNA-bd_sf"/>
</dbReference>
<keyword evidence="2 6" id="KW-0238">DNA-binding</keyword>
<dbReference type="KEGG" id="rgl:CS053_07385"/>
<keyword evidence="1" id="KW-0805">Transcription regulation</keyword>
<reference evidence="5 8" key="3">
    <citation type="submission" date="2019-08" db="EMBL/GenBank/DDBJ databases">
        <title>Complete genome sequence of Rhodanobacter glycinis strain T01E-68 isolated from tomato root.</title>
        <authorList>
            <person name="Weon H.-Y."/>
            <person name="Lee S.A."/>
        </authorList>
    </citation>
    <scope>NUCLEOTIDE SEQUENCE [LARGE SCALE GENOMIC DNA]</scope>
    <source>
        <strain evidence="5 8">T01E-68</strain>
    </source>
</reference>
<proteinExistence type="predicted"/>
<dbReference type="InterPro" id="IPR011008">
    <property type="entry name" value="Dimeric_a/b-barrel"/>
</dbReference>
<reference evidence="7" key="2">
    <citation type="submission" date="2016-10" db="EMBL/GenBank/DDBJ databases">
        <authorList>
            <person name="Varghese N."/>
            <person name="Submissions S."/>
        </authorList>
    </citation>
    <scope>NUCLEOTIDE SEQUENCE [LARGE SCALE GENOMIC DNA]</scope>
    <source>
        <strain evidence="7">MO64</strain>
    </source>
</reference>
<dbReference type="Gene3D" id="3.30.70.920">
    <property type="match status" value="1"/>
</dbReference>
<evidence type="ECO:0000313" key="7">
    <source>
        <dbReference type="Proteomes" id="UP000198725"/>
    </source>
</evidence>
<dbReference type="Proteomes" id="UP000198725">
    <property type="component" value="Unassembled WGS sequence"/>
</dbReference>
<dbReference type="InterPro" id="IPR019887">
    <property type="entry name" value="Tscrpt_reg_AsnC/Lrp_C"/>
</dbReference>
<dbReference type="GO" id="GO:0043200">
    <property type="term" value="P:response to amino acid"/>
    <property type="evidence" value="ECO:0007669"/>
    <property type="project" value="TreeGrafter"/>
</dbReference>
<dbReference type="Pfam" id="PF13412">
    <property type="entry name" value="HTH_24"/>
    <property type="match status" value="1"/>
</dbReference>
<keyword evidence="3" id="KW-0804">Transcription</keyword>
<dbReference type="Pfam" id="PF01037">
    <property type="entry name" value="AsnC_trans_reg"/>
    <property type="match status" value="1"/>
</dbReference>
<reference evidence="6" key="1">
    <citation type="submission" date="2016-10" db="EMBL/GenBank/DDBJ databases">
        <authorList>
            <person name="de Groot N.N."/>
        </authorList>
    </citation>
    <scope>NUCLEOTIDE SEQUENCE [LARGE SCALE GENOMIC DNA]</scope>
    <source>
        <strain evidence="6">MO64</strain>
    </source>
</reference>
<keyword evidence="7" id="KW-1185">Reference proteome</keyword>
<evidence type="ECO:0000256" key="2">
    <source>
        <dbReference type="ARBA" id="ARBA00023125"/>
    </source>
</evidence>
<dbReference type="PANTHER" id="PTHR30154">
    <property type="entry name" value="LEUCINE-RESPONSIVE REGULATORY PROTEIN"/>
    <property type="match status" value="1"/>
</dbReference>
<evidence type="ECO:0000313" key="6">
    <source>
        <dbReference type="EMBL" id="SFK21594.1"/>
    </source>
</evidence>
<name>A0A1I3XPX3_9GAMM</name>
<evidence type="ECO:0000313" key="5">
    <source>
        <dbReference type="EMBL" id="QEE24348.1"/>
    </source>
</evidence>
<feature type="domain" description="HTH asnC-type" evidence="4">
    <location>
        <begin position="3"/>
        <end position="64"/>
    </location>
</feature>
<evidence type="ECO:0000256" key="3">
    <source>
        <dbReference type="ARBA" id="ARBA00023163"/>
    </source>
</evidence>
<dbReference type="AlphaFoldDB" id="A0A1I3XPX3"/>